<evidence type="ECO:0000259" key="12">
    <source>
        <dbReference type="PROSITE" id="PS50262"/>
    </source>
</evidence>
<dbReference type="Gene3D" id="1.20.1070.10">
    <property type="entry name" value="Rhodopsin 7-helix transmembrane proteins"/>
    <property type="match status" value="1"/>
</dbReference>
<dbReference type="SMART" id="SM01381">
    <property type="entry name" value="7TM_GPCR_Srsx"/>
    <property type="match status" value="1"/>
</dbReference>
<evidence type="ECO:0000256" key="8">
    <source>
        <dbReference type="ARBA" id="ARBA00023170"/>
    </source>
</evidence>
<evidence type="ECO:0000256" key="5">
    <source>
        <dbReference type="ARBA" id="ARBA00022989"/>
    </source>
</evidence>
<dbReference type="InterPro" id="IPR017452">
    <property type="entry name" value="GPCR_Rhodpsn_7TM"/>
</dbReference>
<keyword evidence="3" id="KW-1003">Cell membrane</keyword>
<evidence type="ECO:0000256" key="3">
    <source>
        <dbReference type="ARBA" id="ARBA00022475"/>
    </source>
</evidence>
<feature type="transmembrane region" description="Helical" evidence="11">
    <location>
        <begin position="310"/>
        <end position="335"/>
    </location>
</feature>
<evidence type="ECO:0000256" key="10">
    <source>
        <dbReference type="SAM" id="MobiDB-lite"/>
    </source>
</evidence>
<keyword evidence="4 11" id="KW-0812">Transmembrane</keyword>
<evidence type="ECO:0000256" key="1">
    <source>
        <dbReference type="ARBA" id="ARBA00004651"/>
    </source>
</evidence>
<accession>A0A7R9AN83</accession>
<feature type="region of interest" description="Disordered" evidence="10">
    <location>
        <begin position="146"/>
        <end position="174"/>
    </location>
</feature>
<evidence type="ECO:0000313" key="13">
    <source>
        <dbReference type="EMBL" id="CAD7257510.1"/>
    </source>
</evidence>
<reference evidence="13" key="1">
    <citation type="submission" date="2020-11" db="EMBL/GenBank/DDBJ databases">
        <authorList>
            <person name="Tran Van P."/>
        </authorList>
    </citation>
    <scope>NUCLEOTIDE SEQUENCE</scope>
</reference>
<protein>
    <recommendedName>
        <fullName evidence="12">G-protein coupled receptors family 1 profile domain-containing protein</fullName>
    </recommendedName>
</protein>
<evidence type="ECO:0000256" key="11">
    <source>
        <dbReference type="SAM" id="Phobius"/>
    </source>
</evidence>
<gene>
    <name evidence="13" type="ORF">TSIB3V08_LOCUS1768</name>
</gene>
<feature type="transmembrane region" description="Helical" evidence="11">
    <location>
        <begin position="239"/>
        <end position="264"/>
    </location>
</feature>
<comment type="subcellular location">
    <subcellularLocation>
        <location evidence="1">Cell membrane</location>
        <topology evidence="1">Multi-pass membrane protein</topology>
    </subcellularLocation>
</comment>
<dbReference type="PANTHER" id="PTHR24228">
    <property type="entry name" value="B2 BRADYKININ RECEPTOR/ANGIOTENSIN II RECEPTOR"/>
    <property type="match status" value="1"/>
</dbReference>
<organism evidence="13">
    <name type="scientific">Timema shepardi</name>
    <name type="common">Walking stick</name>
    <dbReference type="NCBI Taxonomy" id="629360"/>
    <lineage>
        <taxon>Eukaryota</taxon>
        <taxon>Metazoa</taxon>
        <taxon>Ecdysozoa</taxon>
        <taxon>Arthropoda</taxon>
        <taxon>Hexapoda</taxon>
        <taxon>Insecta</taxon>
        <taxon>Pterygota</taxon>
        <taxon>Neoptera</taxon>
        <taxon>Polyneoptera</taxon>
        <taxon>Phasmatodea</taxon>
        <taxon>Timematodea</taxon>
        <taxon>Timematoidea</taxon>
        <taxon>Timematidae</taxon>
        <taxon>Timema</taxon>
    </lineage>
</organism>
<dbReference type="PANTHER" id="PTHR24228:SF63">
    <property type="entry name" value="G-PROTEIN COUPLED RECEPTOR MOODY"/>
    <property type="match status" value="1"/>
</dbReference>
<dbReference type="InterPro" id="IPR001556">
    <property type="entry name" value="Bombsn_rcpt-like"/>
</dbReference>
<keyword evidence="7 11" id="KW-0472">Membrane</keyword>
<comment type="similarity">
    <text evidence="2">Belongs to the G-protein coupled receptor 1 family.</text>
</comment>
<dbReference type="AlphaFoldDB" id="A0A7R9AN83"/>
<dbReference type="GO" id="GO:0005886">
    <property type="term" value="C:plasma membrane"/>
    <property type="evidence" value="ECO:0007669"/>
    <property type="project" value="UniProtKB-SubCell"/>
</dbReference>
<dbReference type="InterPro" id="IPR000276">
    <property type="entry name" value="GPCR_Rhodpsn"/>
</dbReference>
<keyword evidence="8" id="KW-0675">Receptor</keyword>
<evidence type="ECO:0000256" key="2">
    <source>
        <dbReference type="ARBA" id="ARBA00010663"/>
    </source>
</evidence>
<feature type="transmembrane region" description="Helical" evidence="11">
    <location>
        <begin position="284"/>
        <end position="303"/>
    </location>
</feature>
<dbReference type="Pfam" id="PF00001">
    <property type="entry name" value="7tm_1"/>
    <property type="match status" value="1"/>
</dbReference>
<name>A0A7R9AN83_TIMSH</name>
<feature type="transmembrane region" description="Helical" evidence="11">
    <location>
        <begin position="208"/>
        <end position="232"/>
    </location>
</feature>
<dbReference type="EMBL" id="OC000500">
    <property type="protein sequence ID" value="CAD7257510.1"/>
    <property type="molecule type" value="Genomic_DNA"/>
</dbReference>
<evidence type="ECO:0000256" key="7">
    <source>
        <dbReference type="ARBA" id="ARBA00023136"/>
    </source>
</evidence>
<keyword evidence="9" id="KW-0807">Transducer</keyword>
<keyword evidence="5 11" id="KW-1133">Transmembrane helix</keyword>
<dbReference type="GO" id="GO:0008528">
    <property type="term" value="F:G protein-coupled peptide receptor activity"/>
    <property type="evidence" value="ECO:0007669"/>
    <property type="project" value="InterPro"/>
</dbReference>
<dbReference type="PRINTS" id="PR00358">
    <property type="entry name" value="BOMBESINR"/>
</dbReference>
<dbReference type="SUPFAM" id="SSF81321">
    <property type="entry name" value="Family A G protein-coupled receptor-like"/>
    <property type="match status" value="1"/>
</dbReference>
<feature type="transmembrane region" description="Helical" evidence="11">
    <location>
        <begin position="360"/>
        <end position="385"/>
    </location>
</feature>
<keyword evidence="6" id="KW-0297">G-protein coupled receptor</keyword>
<feature type="transmembrane region" description="Helical" evidence="11">
    <location>
        <begin position="435"/>
        <end position="455"/>
    </location>
</feature>
<sequence>MISASNCINKFALLVGVYAPEIPNFPVGCWLKAISVPNFKFLAHLEVSKHCQQRCQIDTMAGGSMANSVDERASSTVCCGGGNIGAHIKHGDTHCSGKPAFNCSRFDDGTFPRVAFVMFTYKSANTCHAVLGRPTRDFIPGTHDTTGGCGGELAPPALRRPSEKQQHNLGDPPRWSNGISKVELAIDWTSNDVKMGFQSRFSRPLLDFAATMTLLIMIVGVLGNLLTIVALIRCPRVRNVAAAFIISLCVADFIFCIVVLPFSASRFIHGTWIHGTVLCKLVPFMRYGNVGVSLLSIAMITINSKIYKRVWIGAMIVFCWVFSYSMQMPTLFGVWGKFDFDPNLGSCTITKDTNGHSSKAFLFIVGFVIPCLVIICCYTVIFWVVHKSESRLREHAATMRSSDGNLTNLAGKTKSRSREQRDLKAKRNEWRITKMVLAIFLSFVVCYLPITIVKVADSEVKYPGFHVLGYLMLYLSSCINPIIYVIMNKQYRQAYKTVILWRPPRLHSLTPAGTSSYGDQKTKD</sequence>
<feature type="transmembrane region" description="Helical" evidence="11">
    <location>
        <begin position="467"/>
        <end position="487"/>
    </location>
</feature>
<dbReference type="PRINTS" id="PR00237">
    <property type="entry name" value="GPCRRHODOPSN"/>
</dbReference>
<feature type="domain" description="G-protein coupled receptors family 1 profile" evidence="12">
    <location>
        <begin position="223"/>
        <end position="484"/>
    </location>
</feature>
<dbReference type="CDD" id="cd15210">
    <property type="entry name" value="7tmA_GPR84-like"/>
    <property type="match status" value="1"/>
</dbReference>
<evidence type="ECO:0000256" key="4">
    <source>
        <dbReference type="ARBA" id="ARBA00022692"/>
    </source>
</evidence>
<proteinExistence type="inferred from homology"/>
<evidence type="ECO:0000256" key="6">
    <source>
        <dbReference type="ARBA" id="ARBA00023040"/>
    </source>
</evidence>
<evidence type="ECO:0000256" key="9">
    <source>
        <dbReference type="ARBA" id="ARBA00023224"/>
    </source>
</evidence>
<dbReference type="PROSITE" id="PS50262">
    <property type="entry name" value="G_PROTEIN_RECEP_F1_2"/>
    <property type="match status" value="1"/>
</dbReference>